<evidence type="ECO:0000256" key="6">
    <source>
        <dbReference type="ARBA" id="ARBA00022723"/>
    </source>
</evidence>
<keyword evidence="7" id="KW-0677">Repeat</keyword>
<dbReference type="Pfam" id="PF02310">
    <property type="entry name" value="B12-binding"/>
    <property type="match status" value="1"/>
</dbReference>
<dbReference type="GO" id="GO:0008270">
    <property type="term" value="F:zinc ion binding"/>
    <property type="evidence" value="ECO:0007669"/>
    <property type="project" value="UniProtKB-UniRule"/>
</dbReference>
<dbReference type="InterPro" id="IPR036724">
    <property type="entry name" value="Cobalamin-bd_sf"/>
</dbReference>
<dbReference type="Gene3D" id="1.10.1240.10">
    <property type="entry name" value="Methionine synthase domain"/>
    <property type="match status" value="1"/>
</dbReference>
<dbReference type="GO" id="GO:0031419">
    <property type="term" value="F:cobalamin binding"/>
    <property type="evidence" value="ECO:0007669"/>
    <property type="project" value="UniProtKB-UniRule"/>
</dbReference>
<proteinExistence type="inferred from homology"/>
<dbReference type="PROSITE" id="PS50972">
    <property type="entry name" value="PTERIN_BINDING"/>
    <property type="match status" value="1"/>
</dbReference>
<feature type="binding site" evidence="12">
    <location>
        <position position="371"/>
    </location>
    <ligand>
        <name>methylcob(III)alamin</name>
        <dbReference type="ChEBI" id="CHEBI:28115"/>
    </ligand>
</feature>
<dbReference type="OrthoDB" id="9803687at2"/>
<dbReference type="PANTHER" id="PTHR45833">
    <property type="entry name" value="METHIONINE SYNTHASE"/>
    <property type="match status" value="1"/>
</dbReference>
<evidence type="ECO:0000259" key="14">
    <source>
        <dbReference type="PROSITE" id="PS50974"/>
    </source>
</evidence>
<evidence type="ECO:0000256" key="9">
    <source>
        <dbReference type="NCBIfam" id="TIGR02082"/>
    </source>
</evidence>
<feature type="binding site" evidence="12">
    <location>
        <position position="816"/>
    </location>
    <ligand>
        <name>S-adenosyl-L-methionine</name>
        <dbReference type="ChEBI" id="CHEBI:59789"/>
    </ligand>
</feature>
<dbReference type="CDD" id="cd02069">
    <property type="entry name" value="methionine_synthase_B12_BD"/>
    <property type="match status" value="1"/>
</dbReference>
<dbReference type="FunFam" id="3.20.20.20:FF:000002">
    <property type="entry name" value="Methionine synthase"/>
    <property type="match status" value="1"/>
</dbReference>
<name>A0A6I2MSA0_9FLAO</name>
<dbReference type="FunFam" id="1.10.1240.10:FF:000001">
    <property type="entry name" value="Methionine synthase"/>
    <property type="match status" value="1"/>
</dbReference>
<dbReference type="Pfam" id="PF02965">
    <property type="entry name" value="Met_synt_B12"/>
    <property type="match status" value="1"/>
</dbReference>
<evidence type="ECO:0000256" key="3">
    <source>
        <dbReference type="ARBA" id="ARBA00022628"/>
    </source>
</evidence>
<gene>
    <name evidence="17" type="primary">metH</name>
    <name evidence="17" type="ORF">GJ691_16795</name>
</gene>
<evidence type="ECO:0000313" key="18">
    <source>
        <dbReference type="Proteomes" id="UP000443153"/>
    </source>
</evidence>
<comment type="function">
    <text evidence="10">Catalyzes the transfer of a methyl group from methyl-cobalamin to homocysteine, yielding enzyme-bound cob(I)alamin and methionine. Subsequently, remethylates the cofactor using methyltetrahydrofolate.</text>
</comment>
<dbReference type="GO" id="GO:0005829">
    <property type="term" value="C:cytosol"/>
    <property type="evidence" value="ECO:0007669"/>
    <property type="project" value="TreeGrafter"/>
</dbReference>
<organism evidence="17 18">
    <name type="scientific">Maribacter luteus</name>
    <dbReference type="NCBI Taxonomy" id="2594478"/>
    <lineage>
        <taxon>Bacteria</taxon>
        <taxon>Pseudomonadati</taxon>
        <taxon>Bacteroidota</taxon>
        <taxon>Flavobacteriia</taxon>
        <taxon>Flavobacteriales</taxon>
        <taxon>Flavobacteriaceae</taxon>
        <taxon>Maribacter</taxon>
    </lineage>
</organism>
<sequence length="907" mass="101789">MSDASNIRTTVNHSQESKYLKLSGLEPLIVTPESNFINVGERTNVAGSRKFLRLIKEEKFEEALDVARHQVEGGAQVIDINMDDGLIDGKESMVKYLNLLMAEPDIARVPIMIDSSKWEIIEAGLQVVQGKSVVNSISLKEGEEQFVQHAKLIRRYGAAVIVMAFDEVGQADNFERRVEIAKRSYDILVNEVNFAPEDIIFDLNVFPVATGMDEHRRNALDFIEATKWVRENLPYCSVSGGVSNVSFSFRGNNPVREAMHSVFLYYAIKAGMNMGIVNPTMLEVYDDIPKDLLEHVEDVILDRRDDATERLLDFAESVVGKAKENKIDLSWREEPLQNRITRALVKGIDQYIVEDVETARKSVDNTIEVIEGHLMTGMNVVGDLFGSGKMFLPQVVKSARVMKKAVAYLLPYIEEEKKNNPDAVSGGSAGKILMATVKGDVHDIGKNIVSVVLACNNYDIIDLGVMVPPEKIIEAAKKENVDVIGLSGLITPSLDEMVFLAKEMQRQNFNVPLLIGGATTSKAHTAVKIDIEYQNAVVHVNDASRAVTVVGDLLQKETSETYKQSIKLDYETFRDKFKNRAKHKEYRSIEDARANKFQIDWKGTDLVNPNSMGIQVIDDLDLNKLLPFIDWTPFFRSWELHGRFPDILTDNVVGEQATELFADAQEMLKEVVEKKLLKAKAVFGLFKANTINEDDIEIEADGKNYIFRTLRQQLKKRDGVPNFALSDFIAPKNQGLQDYIGCFCVSAGFGTAELAAEYEKNHDDYNAILIKALADRLAEAFAEYLHKEVRVDYWGYAKEEQLSNEDLINEGYKGIRPAPGYPACPDHLEKLTLWEVLGVKEKIGVELTESLAMWPAASVSGYYFAHPEARYFGLGKIKEDQVQDYAARKGMPIADAKKWLAPNISED</sequence>
<feature type="domain" description="B12-binding" evidence="15">
    <location>
        <begin position="429"/>
        <end position="564"/>
    </location>
</feature>
<comment type="cofactor">
    <cofactor evidence="10">
        <name>Zn(2+)</name>
        <dbReference type="ChEBI" id="CHEBI:29105"/>
    </cofactor>
</comment>
<dbReference type="InterPro" id="IPR004223">
    <property type="entry name" value="VitB12-dep_Met_synth_activ_dom"/>
</dbReference>
<feature type="binding site" evidence="12">
    <location>
        <position position="491"/>
    </location>
    <ligand>
        <name>methylcob(III)alamin</name>
        <dbReference type="ChEBI" id="CHEBI:28115"/>
    </ligand>
</feature>
<comment type="pathway">
    <text evidence="10">Amino-acid biosynthesis; L-methionine biosynthesis via de novo pathway; L-methionine from L-homocysteine (MetH route): step 1/1.</text>
</comment>
<evidence type="ECO:0000256" key="10">
    <source>
        <dbReference type="PIRNR" id="PIRNR000381"/>
    </source>
</evidence>
<dbReference type="InterPro" id="IPR006158">
    <property type="entry name" value="Cobalamin-bd"/>
</dbReference>
<dbReference type="PROSITE" id="PS50974">
    <property type="entry name" value="ADOMET_ACTIVATION"/>
    <property type="match status" value="1"/>
</dbReference>
<keyword evidence="6 10" id="KW-0479">Metal-binding</keyword>
<keyword evidence="4 10" id="KW-0808">Transferase</keyword>
<evidence type="ECO:0000256" key="4">
    <source>
        <dbReference type="ARBA" id="ARBA00022679"/>
    </source>
</evidence>
<dbReference type="NCBIfam" id="TIGR02082">
    <property type="entry name" value="metH"/>
    <property type="match status" value="1"/>
</dbReference>
<dbReference type="Proteomes" id="UP000443153">
    <property type="component" value="Unassembled WGS sequence"/>
</dbReference>
<comment type="catalytic activity">
    <reaction evidence="10">
        <text>(6S)-5-methyl-5,6,7,8-tetrahydrofolate + L-homocysteine = (6S)-5,6,7,8-tetrahydrofolate + L-methionine</text>
        <dbReference type="Rhea" id="RHEA:11172"/>
        <dbReference type="ChEBI" id="CHEBI:18608"/>
        <dbReference type="ChEBI" id="CHEBI:57453"/>
        <dbReference type="ChEBI" id="CHEBI:57844"/>
        <dbReference type="ChEBI" id="CHEBI:58199"/>
        <dbReference type="EC" id="2.1.1.13"/>
    </reaction>
</comment>
<evidence type="ECO:0000256" key="12">
    <source>
        <dbReference type="PIRSR" id="PIRSR000381-2"/>
    </source>
</evidence>
<protein>
    <recommendedName>
        <fullName evidence="9 10">Methionine synthase</fullName>
        <ecNumber evidence="9 10">2.1.1.13</ecNumber>
    </recommendedName>
    <alternativeName>
        <fullName evidence="10">5-methyltetrahydrofolate--homocysteine methyltransferase</fullName>
    </alternativeName>
</protein>
<keyword evidence="10" id="KW-0486">Methionine biosynthesis</keyword>
<dbReference type="UniPathway" id="UPA00051">
    <property type="reaction ID" value="UER00081"/>
</dbReference>
<evidence type="ECO:0000256" key="11">
    <source>
        <dbReference type="PIRSR" id="PIRSR000381-1"/>
    </source>
</evidence>
<dbReference type="EC" id="2.1.1.13" evidence="9 10"/>
<keyword evidence="2 10" id="KW-0489">Methyltransferase</keyword>
<dbReference type="GO" id="GO:0050667">
    <property type="term" value="P:homocysteine metabolic process"/>
    <property type="evidence" value="ECO:0007669"/>
    <property type="project" value="TreeGrafter"/>
</dbReference>
<dbReference type="AlphaFoldDB" id="A0A6I2MSA0"/>
<keyword evidence="10" id="KW-0862">Zinc</keyword>
<dbReference type="EMBL" id="WKJH01000028">
    <property type="protein sequence ID" value="MRX65812.1"/>
    <property type="molecule type" value="Genomic_DNA"/>
</dbReference>
<comment type="similarity">
    <text evidence="1">Belongs to the vitamin-B12 dependent methionine synthase family.</text>
</comment>
<evidence type="ECO:0000256" key="1">
    <source>
        <dbReference type="ARBA" id="ARBA00010398"/>
    </source>
</evidence>
<dbReference type="GO" id="GO:0046653">
    <property type="term" value="P:tetrahydrofolate metabolic process"/>
    <property type="evidence" value="ECO:0007669"/>
    <property type="project" value="TreeGrafter"/>
</dbReference>
<dbReference type="GO" id="GO:0008705">
    <property type="term" value="F:methionine synthase activity"/>
    <property type="evidence" value="ECO:0007669"/>
    <property type="project" value="UniProtKB-UniRule"/>
</dbReference>
<dbReference type="CDD" id="cd00740">
    <property type="entry name" value="MeTr"/>
    <property type="match status" value="1"/>
</dbReference>
<feature type="binding site" evidence="12">
    <location>
        <position position="630"/>
    </location>
    <ligand>
        <name>S-adenosyl-L-methionine</name>
        <dbReference type="ChEBI" id="CHEBI:59789"/>
    </ligand>
</feature>
<keyword evidence="5 10" id="KW-0949">S-adenosyl-L-methionine</keyword>
<dbReference type="InterPro" id="IPR011822">
    <property type="entry name" value="MetH"/>
</dbReference>
<dbReference type="InterPro" id="IPR050554">
    <property type="entry name" value="Met_Synthase/Corrinoid"/>
</dbReference>
<feature type="domain" description="B12-binding N-terminal" evidence="16">
    <location>
        <begin position="327"/>
        <end position="421"/>
    </location>
</feature>
<reference evidence="17 18" key="1">
    <citation type="submission" date="2019-11" db="EMBL/GenBank/DDBJ databases">
        <title>Maribacter lutea sp. nov., a marine bacterium isolated from intertidal sand.</title>
        <authorList>
            <person name="Liu A."/>
        </authorList>
    </citation>
    <scope>NUCLEOTIDE SEQUENCE [LARGE SCALE GENOMIC DNA]</scope>
    <source>
        <strain evidence="17 18">RZ05</strain>
    </source>
</reference>
<dbReference type="FunFam" id="3.40.50.280:FF:000001">
    <property type="entry name" value="Methionine synthase"/>
    <property type="match status" value="1"/>
</dbReference>
<evidence type="ECO:0000259" key="13">
    <source>
        <dbReference type="PROSITE" id="PS50972"/>
    </source>
</evidence>
<feature type="binding site" evidence="12">
    <location>
        <begin position="439"/>
        <end position="443"/>
    </location>
    <ligand>
        <name>methylcob(III)alamin</name>
        <dbReference type="ChEBI" id="CHEBI:28115"/>
    </ligand>
</feature>
<evidence type="ECO:0000256" key="7">
    <source>
        <dbReference type="ARBA" id="ARBA00022737"/>
    </source>
</evidence>
<evidence type="ECO:0000313" key="17">
    <source>
        <dbReference type="EMBL" id="MRX65812.1"/>
    </source>
</evidence>
<dbReference type="SUPFAM" id="SSF56507">
    <property type="entry name" value="Methionine synthase activation domain-like"/>
    <property type="match status" value="1"/>
</dbReference>
<evidence type="ECO:0000256" key="2">
    <source>
        <dbReference type="ARBA" id="ARBA00022603"/>
    </source>
</evidence>
<evidence type="ECO:0000259" key="16">
    <source>
        <dbReference type="PROSITE" id="PS51337"/>
    </source>
</evidence>
<dbReference type="SUPFAM" id="SSF47644">
    <property type="entry name" value="Methionine synthase domain"/>
    <property type="match status" value="1"/>
</dbReference>
<dbReference type="PROSITE" id="PS51337">
    <property type="entry name" value="B12_BINDING_NTER"/>
    <property type="match status" value="1"/>
</dbReference>
<dbReference type="Gene3D" id="3.20.20.20">
    <property type="entry name" value="Dihydropteroate synthase-like"/>
    <property type="match status" value="1"/>
</dbReference>
<dbReference type="InterPro" id="IPR003759">
    <property type="entry name" value="Cbl-bd_cap"/>
</dbReference>
<keyword evidence="10" id="KW-0028">Amino-acid biosynthesis</keyword>
<dbReference type="InterPro" id="IPR036594">
    <property type="entry name" value="Meth_synthase_dom"/>
</dbReference>
<dbReference type="Pfam" id="PF00809">
    <property type="entry name" value="Pterin_bind"/>
    <property type="match status" value="1"/>
</dbReference>
<dbReference type="InterPro" id="IPR037010">
    <property type="entry name" value="VitB12-dep_Met_synth_activ_sf"/>
</dbReference>
<dbReference type="Gene3D" id="3.40.50.280">
    <property type="entry name" value="Cobalamin-binding domain"/>
    <property type="match status" value="1"/>
</dbReference>
<dbReference type="PIRSF" id="PIRSF000381">
    <property type="entry name" value="MetH"/>
    <property type="match status" value="1"/>
</dbReference>
<accession>A0A6I2MSA0</accession>
<comment type="domain">
    <text evidence="10">Modular enzyme with four functionally distinct domains. The isolated Hcy-binding domain catalyzes methyl transfer from free methylcobalamin to homocysteine. The Hcy-binding domain in association with the pterin-binding domain catalyzes the methylation of cob(I)alamin by methyltetrahydrofolate and the methylation of homocysteine. The B12-binding domain binds the cofactor. The AdoMet activation domain binds S-adenosyl-L-methionine. Under aerobic conditions cob(I)alamin can be converted to inactive cob(II)alamin. Reductive methylation by S-adenosyl-L-methionine and flavodoxin regenerates methylcobalamin.</text>
</comment>
<keyword evidence="3 10" id="KW-0846">Cobalamin</keyword>
<feature type="domain" description="Pterin-binding" evidence="13">
    <location>
        <begin position="36"/>
        <end position="297"/>
    </location>
</feature>
<keyword evidence="8 10" id="KW-0170">Cobalt</keyword>
<dbReference type="RefSeq" id="WP_154369002.1">
    <property type="nucleotide sequence ID" value="NZ_WKJH01000028.1"/>
</dbReference>
<comment type="caution">
    <text evidence="17">The sequence shown here is derived from an EMBL/GenBank/DDBJ whole genome shotgun (WGS) entry which is preliminary data.</text>
</comment>
<feature type="domain" description="AdoMet activation" evidence="14">
    <location>
        <begin position="580"/>
        <end position="907"/>
    </location>
</feature>
<dbReference type="GO" id="GO:0032259">
    <property type="term" value="P:methylation"/>
    <property type="evidence" value="ECO:0007669"/>
    <property type="project" value="UniProtKB-KW"/>
</dbReference>
<comment type="cofactor">
    <cofactor evidence="10 11">
        <name>methylcob(III)alamin</name>
        <dbReference type="ChEBI" id="CHEBI:28115"/>
    </cofactor>
</comment>
<keyword evidence="18" id="KW-1185">Reference proteome</keyword>
<dbReference type="SUPFAM" id="SSF51717">
    <property type="entry name" value="Dihydropteroate synthetase-like"/>
    <property type="match status" value="1"/>
</dbReference>
<dbReference type="Gene3D" id="3.10.196.10">
    <property type="entry name" value="Vitamin B12-dependent methionine synthase, activation domain"/>
    <property type="match status" value="1"/>
</dbReference>
<dbReference type="PROSITE" id="PS51332">
    <property type="entry name" value="B12_BINDING"/>
    <property type="match status" value="1"/>
</dbReference>
<feature type="binding site" description="axial binding residue" evidence="11">
    <location>
        <position position="442"/>
    </location>
    <ligand>
        <name>methylcob(III)alamin</name>
        <dbReference type="ChEBI" id="CHEBI:28115"/>
    </ligand>
    <ligandPart>
        <name>Co</name>
        <dbReference type="ChEBI" id="CHEBI:27638"/>
    </ligandPart>
</feature>
<dbReference type="InterPro" id="IPR033706">
    <property type="entry name" value="Met_synthase_B12-bd"/>
</dbReference>
<evidence type="ECO:0000256" key="8">
    <source>
        <dbReference type="ARBA" id="ARBA00023285"/>
    </source>
</evidence>
<evidence type="ECO:0000256" key="5">
    <source>
        <dbReference type="ARBA" id="ARBA00022691"/>
    </source>
</evidence>
<dbReference type="InterPro" id="IPR000489">
    <property type="entry name" value="Pterin-binding_dom"/>
</dbReference>
<feature type="binding site" evidence="12">
    <location>
        <position position="543"/>
    </location>
    <ligand>
        <name>methylcob(III)alamin</name>
        <dbReference type="ChEBI" id="CHEBI:28115"/>
    </ligand>
</feature>
<dbReference type="Gene3D" id="1.10.288.10">
    <property type="entry name" value="Cobalamin-dependent Methionine Synthase, domain 2"/>
    <property type="match status" value="1"/>
</dbReference>
<dbReference type="SUPFAM" id="SSF52242">
    <property type="entry name" value="Cobalamin (vitamin B12)-binding domain"/>
    <property type="match status" value="1"/>
</dbReference>
<dbReference type="Pfam" id="PF02607">
    <property type="entry name" value="B12-binding_2"/>
    <property type="match status" value="1"/>
</dbReference>
<dbReference type="SMART" id="SM01018">
    <property type="entry name" value="B12-binding_2"/>
    <property type="match status" value="1"/>
</dbReference>
<dbReference type="PANTHER" id="PTHR45833:SF1">
    <property type="entry name" value="METHIONINE SYNTHASE"/>
    <property type="match status" value="1"/>
</dbReference>
<dbReference type="InterPro" id="IPR011005">
    <property type="entry name" value="Dihydropteroate_synth-like_sf"/>
</dbReference>
<feature type="binding site" evidence="12">
    <location>
        <begin position="871"/>
        <end position="872"/>
    </location>
    <ligand>
        <name>S-adenosyl-L-methionine</name>
        <dbReference type="ChEBI" id="CHEBI:59789"/>
    </ligand>
</feature>
<evidence type="ECO:0000259" key="15">
    <source>
        <dbReference type="PROSITE" id="PS51332"/>
    </source>
</evidence>
<feature type="binding site" evidence="12">
    <location>
        <position position="487"/>
    </location>
    <ligand>
        <name>methylcob(III)alamin</name>
        <dbReference type="ChEBI" id="CHEBI:28115"/>
    </ligand>
</feature>